<accession>A0A2T5ISR7</accession>
<feature type="region of interest" description="Disordered" evidence="1">
    <location>
        <begin position="103"/>
        <end position="211"/>
    </location>
</feature>
<comment type="caution">
    <text evidence="2">The sequence shown here is derived from an EMBL/GenBank/DDBJ whole genome shotgun (WGS) entry which is preliminary data.</text>
</comment>
<dbReference type="EMBL" id="QAOL01000008">
    <property type="protein sequence ID" value="PTQ86866.1"/>
    <property type="molecule type" value="Genomic_DNA"/>
</dbReference>
<organism evidence="2 3">
    <name type="scientific">Nitrosomonas ureae</name>
    <dbReference type="NCBI Taxonomy" id="44577"/>
    <lineage>
        <taxon>Bacteria</taxon>
        <taxon>Pseudomonadati</taxon>
        <taxon>Pseudomonadota</taxon>
        <taxon>Betaproteobacteria</taxon>
        <taxon>Nitrosomonadales</taxon>
        <taxon>Nitrosomonadaceae</taxon>
        <taxon>Nitrosomonas</taxon>
    </lineage>
</organism>
<dbReference type="RefSeq" id="WP_107786414.1">
    <property type="nucleotide sequence ID" value="NZ_QAOL01000008.1"/>
</dbReference>
<evidence type="ECO:0000256" key="1">
    <source>
        <dbReference type="SAM" id="MobiDB-lite"/>
    </source>
</evidence>
<sequence>MTRNRIELRAPSHTGRVAELIAITFAECVYPINVEVVNCMPHDITLSEVKGLYLRGVTVFDGSNKKVVQIESEAQFIRLASSVQQIAVLNGHEYAVMTIETIAGDEQSRDPEPKPEPEVDLNQKPEITDQGGDESGNGTGDDSGNDDGKTDYSEENPGANADDNKEGNEPPLIGEQTPPQENDEATETDAPKKVSSKKPGKSYANSSKSGD</sequence>
<reference evidence="2 3" key="1">
    <citation type="submission" date="2018-04" db="EMBL/GenBank/DDBJ databases">
        <title>Active sludge and wastewater microbial communities from Klosterneuburg, Austria.</title>
        <authorList>
            <person name="Wagner M."/>
        </authorList>
    </citation>
    <scope>NUCLEOTIDE SEQUENCE [LARGE SCALE GENOMIC DNA]</scope>
    <source>
        <strain evidence="2 3">Nm4</strain>
    </source>
</reference>
<evidence type="ECO:0000313" key="2">
    <source>
        <dbReference type="EMBL" id="PTQ86866.1"/>
    </source>
</evidence>
<name>A0A2T5ISR7_9PROT</name>
<proteinExistence type="predicted"/>
<protein>
    <submittedName>
        <fullName evidence="2">Uncharacterized protein</fullName>
    </submittedName>
</protein>
<gene>
    <name evidence="2" type="ORF">C8R28_100861</name>
</gene>
<dbReference type="AlphaFoldDB" id="A0A2T5ISR7"/>
<feature type="compositionally biased region" description="Basic and acidic residues" evidence="1">
    <location>
        <begin position="106"/>
        <end position="127"/>
    </location>
</feature>
<dbReference type="Proteomes" id="UP000244110">
    <property type="component" value="Unassembled WGS sequence"/>
</dbReference>
<evidence type="ECO:0000313" key="3">
    <source>
        <dbReference type="Proteomes" id="UP000244110"/>
    </source>
</evidence>